<dbReference type="OrthoDB" id="5137249at2"/>
<organism evidence="10 11">
    <name type="scientific">Acaryochloris thomasi RCC1774</name>
    <dbReference type="NCBI Taxonomy" id="1764569"/>
    <lineage>
        <taxon>Bacteria</taxon>
        <taxon>Bacillati</taxon>
        <taxon>Cyanobacteriota</taxon>
        <taxon>Cyanophyceae</taxon>
        <taxon>Acaryochloridales</taxon>
        <taxon>Acaryochloridaceae</taxon>
        <taxon>Acaryochloris</taxon>
        <taxon>Acaryochloris thomasi</taxon>
    </lineage>
</organism>
<gene>
    <name evidence="10" type="ORF">C1752_08681</name>
</gene>
<dbReference type="PANTHER" id="PTHR30489:SF0">
    <property type="entry name" value="LIPOPROTEIN-RELEASING SYSTEM TRANSMEMBRANE PROTEIN LOLE"/>
    <property type="match status" value="1"/>
</dbReference>
<sequence length="787" mass="86388">MTSLDQKLLRDLLHLKGQLVAISLIVACGIACLVSMLSAYDSLQLSQQTYYDRYRFADVFVQLKRAPDSLAARIAEIPGVQQVQTRVVVDVNLDVPKLAEPATGRLIAIPEQQMPILNDLFIRKGQYIEPGQREQVLVSEVFAQANNLEIGDTLGAVINERWQQLRIVGVALSPEYVYEIRGTELFPDNQRFGVMWMGREALGTAFDLDGAFNDVALSLMPGTNQSEVIFRLDQLLEPYGGLGAYPREDQISHQFINSEIESLAASAVMLPIIFLGIAAFLLNLVLARLVSTQRDQIAVLKAFGYSNLAVGLHYVKLVLAITILGAGLGTALGVWFGAAITENYARFYHFPVLEYRAGFNVVAIAIQVSVGAAVLGTLTAVKQAVSLPPAEAMRPEPPAVYRATILERVGLQRFLSPVGQIIVRNLERRWIQAALAIIGIAAAVAILVIGRYFEDATNYIVEVQFRQVQRDDVTLVFNEPLSGRARYELKQLPGVLQAESFRAIPARLRFQHQTHLTGLTGLEPQGELRRLLDQDLHPVPLPSNGVVLTTKLAEILGVNVGDPLTVEVLEGERPIRTVPVVGLVDELIGLGAYMDIHAINTLMREGQTVSGAYLSVDSYHLSKLYAELKETPAVASVALRERVIEEFDKTIAESFTIFTTVLVIFASVIAFGVVYNVARIALSERGRELATLRIIGFTKAEIAVILLGEQAIVTALAIPLGCGIGFGLAALITQAYDWELFRFPLIVTPASYAFAFFVITIAALGSGWLIRRQLNHLDLIAVLKTRE</sequence>
<keyword evidence="3" id="KW-1003">Cell membrane</keyword>
<dbReference type="RefSeq" id="WP_110988555.1">
    <property type="nucleotide sequence ID" value="NZ_CAWNWM010000025.1"/>
</dbReference>
<feature type="domain" description="ABC3 transporter permease C-terminal" evidence="8">
    <location>
        <begin position="269"/>
        <end position="389"/>
    </location>
</feature>
<dbReference type="PROSITE" id="PS51257">
    <property type="entry name" value="PROKAR_LIPOPROTEIN"/>
    <property type="match status" value="1"/>
</dbReference>
<keyword evidence="5 7" id="KW-1133">Transmembrane helix</keyword>
<feature type="transmembrane region" description="Helical" evidence="7">
    <location>
        <begin position="317"/>
        <end position="338"/>
    </location>
</feature>
<evidence type="ECO:0000256" key="1">
    <source>
        <dbReference type="ARBA" id="ARBA00004651"/>
    </source>
</evidence>
<dbReference type="InterPro" id="IPR025857">
    <property type="entry name" value="MacB_PCD"/>
</dbReference>
<proteinExistence type="inferred from homology"/>
<evidence type="ECO:0000259" key="9">
    <source>
        <dbReference type="Pfam" id="PF12704"/>
    </source>
</evidence>
<keyword evidence="6 7" id="KW-0472">Membrane</keyword>
<dbReference type="AlphaFoldDB" id="A0A2W1JA71"/>
<comment type="similarity">
    <text evidence="2">Belongs to the ABC-4 integral membrane protein family. LolC/E subfamily.</text>
</comment>
<evidence type="ECO:0000313" key="11">
    <source>
        <dbReference type="Proteomes" id="UP000248857"/>
    </source>
</evidence>
<dbReference type="Pfam" id="PF12704">
    <property type="entry name" value="MacB_PCD"/>
    <property type="match status" value="1"/>
</dbReference>
<accession>A0A2W1JA71</accession>
<dbReference type="InterPro" id="IPR003838">
    <property type="entry name" value="ABC3_permease_C"/>
</dbReference>
<protein>
    <submittedName>
        <fullName evidence="10">Uncharacterized protein</fullName>
    </submittedName>
</protein>
<feature type="domain" description="ABC3 transporter permease C-terminal" evidence="8">
    <location>
        <begin position="661"/>
        <end position="776"/>
    </location>
</feature>
<evidence type="ECO:0000256" key="7">
    <source>
        <dbReference type="SAM" id="Phobius"/>
    </source>
</evidence>
<dbReference type="GO" id="GO:0098797">
    <property type="term" value="C:plasma membrane protein complex"/>
    <property type="evidence" value="ECO:0007669"/>
    <property type="project" value="TreeGrafter"/>
</dbReference>
<evidence type="ECO:0000256" key="4">
    <source>
        <dbReference type="ARBA" id="ARBA00022692"/>
    </source>
</evidence>
<evidence type="ECO:0000256" key="6">
    <source>
        <dbReference type="ARBA" id="ARBA00023136"/>
    </source>
</evidence>
<feature type="transmembrane region" description="Helical" evidence="7">
    <location>
        <begin position="703"/>
        <end position="732"/>
    </location>
</feature>
<feature type="transmembrane region" description="Helical" evidence="7">
    <location>
        <begin position="430"/>
        <end position="453"/>
    </location>
</feature>
<keyword evidence="11" id="KW-1185">Reference proteome</keyword>
<feature type="transmembrane region" description="Helical" evidence="7">
    <location>
        <begin position="263"/>
        <end position="286"/>
    </location>
</feature>
<name>A0A2W1JA71_9CYAN</name>
<evidence type="ECO:0000256" key="2">
    <source>
        <dbReference type="ARBA" id="ARBA00005236"/>
    </source>
</evidence>
<feature type="transmembrane region" description="Helical" evidence="7">
    <location>
        <begin position="655"/>
        <end position="682"/>
    </location>
</feature>
<feature type="transmembrane region" description="Helical" evidence="7">
    <location>
        <begin position="20"/>
        <end position="40"/>
    </location>
</feature>
<feature type="domain" description="MacB-like periplasmic core" evidence="9">
    <location>
        <begin position="24"/>
        <end position="234"/>
    </location>
</feature>
<evidence type="ECO:0000259" key="8">
    <source>
        <dbReference type="Pfam" id="PF02687"/>
    </source>
</evidence>
<comment type="caution">
    <text evidence="10">The sequence shown here is derived from an EMBL/GenBank/DDBJ whole genome shotgun (WGS) entry which is preliminary data.</text>
</comment>
<feature type="transmembrane region" description="Helical" evidence="7">
    <location>
        <begin position="358"/>
        <end position="381"/>
    </location>
</feature>
<reference evidence="10 11" key="1">
    <citation type="journal article" date="2018" name="Sci. Rep.">
        <title>A novel species of the marine cyanobacterium Acaryochloris with a unique pigment content and lifestyle.</title>
        <authorList>
            <person name="Partensky F."/>
            <person name="Six C."/>
            <person name="Ratin M."/>
            <person name="Garczarek L."/>
            <person name="Vaulot D."/>
            <person name="Probert I."/>
            <person name="Calteau A."/>
            <person name="Gourvil P."/>
            <person name="Marie D."/>
            <person name="Grebert T."/>
            <person name="Bouchier C."/>
            <person name="Le Panse S."/>
            <person name="Gachenot M."/>
            <person name="Rodriguez F."/>
            <person name="Garrido J.L."/>
        </authorList>
    </citation>
    <scope>NUCLEOTIDE SEQUENCE [LARGE SCALE GENOMIC DNA]</scope>
    <source>
        <strain evidence="10 11">RCC1774</strain>
    </source>
</reference>
<dbReference type="GO" id="GO:0044874">
    <property type="term" value="P:lipoprotein localization to outer membrane"/>
    <property type="evidence" value="ECO:0007669"/>
    <property type="project" value="TreeGrafter"/>
</dbReference>
<keyword evidence="4 7" id="KW-0812">Transmembrane</keyword>
<feature type="transmembrane region" description="Helical" evidence="7">
    <location>
        <begin position="752"/>
        <end position="770"/>
    </location>
</feature>
<dbReference type="PANTHER" id="PTHR30489">
    <property type="entry name" value="LIPOPROTEIN-RELEASING SYSTEM TRANSMEMBRANE PROTEIN LOLE"/>
    <property type="match status" value="1"/>
</dbReference>
<dbReference type="InterPro" id="IPR051447">
    <property type="entry name" value="Lipoprotein-release_system"/>
</dbReference>
<evidence type="ECO:0000256" key="5">
    <source>
        <dbReference type="ARBA" id="ARBA00022989"/>
    </source>
</evidence>
<dbReference type="Pfam" id="PF02687">
    <property type="entry name" value="FtsX"/>
    <property type="match status" value="2"/>
</dbReference>
<dbReference type="Proteomes" id="UP000248857">
    <property type="component" value="Unassembled WGS sequence"/>
</dbReference>
<comment type="subcellular location">
    <subcellularLocation>
        <location evidence="1">Cell membrane</location>
        <topology evidence="1">Multi-pass membrane protein</topology>
    </subcellularLocation>
</comment>
<evidence type="ECO:0000256" key="3">
    <source>
        <dbReference type="ARBA" id="ARBA00022475"/>
    </source>
</evidence>
<dbReference type="EMBL" id="PQWO01000025">
    <property type="protein sequence ID" value="PZD70906.1"/>
    <property type="molecule type" value="Genomic_DNA"/>
</dbReference>
<evidence type="ECO:0000313" key="10">
    <source>
        <dbReference type="EMBL" id="PZD70906.1"/>
    </source>
</evidence>